<keyword evidence="1" id="KW-0472">Membrane</keyword>
<evidence type="ECO:0000256" key="1">
    <source>
        <dbReference type="SAM" id="Phobius"/>
    </source>
</evidence>
<organism evidence="2 3">
    <name type="scientific">Algimonas porphyrae</name>
    <dbReference type="NCBI Taxonomy" id="1128113"/>
    <lineage>
        <taxon>Bacteria</taxon>
        <taxon>Pseudomonadati</taxon>
        <taxon>Pseudomonadota</taxon>
        <taxon>Alphaproteobacteria</taxon>
        <taxon>Maricaulales</taxon>
        <taxon>Robiginitomaculaceae</taxon>
        <taxon>Algimonas</taxon>
    </lineage>
</organism>
<dbReference type="Proteomes" id="UP001161390">
    <property type="component" value="Unassembled WGS sequence"/>
</dbReference>
<keyword evidence="3" id="KW-1185">Reference proteome</keyword>
<keyword evidence="1" id="KW-0812">Transmembrane</keyword>
<protein>
    <recommendedName>
        <fullName evidence="4">Secreted protein</fullName>
    </recommendedName>
</protein>
<dbReference type="RefSeq" id="WP_284373468.1">
    <property type="nucleotide sequence ID" value="NZ_BSNJ01000005.1"/>
</dbReference>
<accession>A0ABQ5V513</accession>
<evidence type="ECO:0000313" key="2">
    <source>
        <dbReference type="EMBL" id="GLQ21681.1"/>
    </source>
</evidence>
<evidence type="ECO:0000313" key="3">
    <source>
        <dbReference type="Proteomes" id="UP001161390"/>
    </source>
</evidence>
<proteinExistence type="predicted"/>
<sequence length="244" mass="27403">MILRRIRVHVEAENWFAVFLDFAIVVIGVFIGIQVANWNTARADDVRGERLKARLLVEFREIESEHLRHLRDTMHWRDASIAFAQDVLAGRVTSDDPDLGSRIEDISGFRSGHGPATTVQEIVSQGDMDLLHPPALREALIAYNVAAERQRQAFSGAWSPPAYDSPLLRLEQLAAVPASDRPEAYQSTMDAMLRSPDLYVQTGARQIVHESSLVWHEYSRVKACDVLELLGDTCQPSPYVETTP</sequence>
<reference evidence="2" key="2">
    <citation type="submission" date="2023-01" db="EMBL/GenBank/DDBJ databases">
        <title>Draft genome sequence of Algimonas porphyrae strain NBRC 108216.</title>
        <authorList>
            <person name="Sun Q."/>
            <person name="Mori K."/>
        </authorList>
    </citation>
    <scope>NUCLEOTIDE SEQUENCE</scope>
    <source>
        <strain evidence="2">NBRC 108216</strain>
    </source>
</reference>
<reference evidence="2" key="1">
    <citation type="journal article" date="2014" name="Int. J. Syst. Evol. Microbiol.">
        <title>Complete genome of a new Firmicutes species belonging to the dominant human colonic microbiota ('Ruminococcus bicirculans') reveals two chromosomes and a selective capacity to utilize plant glucans.</title>
        <authorList>
            <consortium name="NISC Comparative Sequencing Program"/>
            <person name="Wegmann U."/>
            <person name="Louis P."/>
            <person name="Goesmann A."/>
            <person name="Henrissat B."/>
            <person name="Duncan S.H."/>
            <person name="Flint H.J."/>
        </authorList>
    </citation>
    <scope>NUCLEOTIDE SEQUENCE</scope>
    <source>
        <strain evidence="2">NBRC 108216</strain>
    </source>
</reference>
<evidence type="ECO:0008006" key="4">
    <source>
        <dbReference type="Google" id="ProtNLM"/>
    </source>
</evidence>
<feature type="transmembrane region" description="Helical" evidence="1">
    <location>
        <begin position="12"/>
        <end position="33"/>
    </location>
</feature>
<dbReference type="EMBL" id="BSNJ01000005">
    <property type="protein sequence ID" value="GLQ21681.1"/>
    <property type="molecule type" value="Genomic_DNA"/>
</dbReference>
<keyword evidence="1" id="KW-1133">Transmembrane helix</keyword>
<gene>
    <name evidence="2" type="ORF">GCM10007854_26360</name>
</gene>
<comment type="caution">
    <text evidence="2">The sequence shown here is derived from an EMBL/GenBank/DDBJ whole genome shotgun (WGS) entry which is preliminary data.</text>
</comment>
<name>A0ABQ5V513_9PROT</name>